<dbReference type="OrthoDB" id="4196158at2"/>
<reference evidence="2 3" key="1">
    <citation type="submission" date="2019-05" db="EMBL/GenBank/DDBJ databases">
        <title>Comparative genomics and metabolomics analyses of clavulanic acid producing Streptomyces species provides insight into specialized metabolism and evolution of beta-lactam biosynthetic gene clusters.</title>
        <authorList>
            <person name="Moore M.A."/>
            <person name="Cruz-Morales P."/>
            <person name="Barona Gomez F."/>
            <person name="Kapil T."/>
        </authorList>
    </citation>
    <scope>NUCLEOTIDE SEQUENCE [LARGE SCALE GENOMIC DNA]</scope>
    <source>
        <strain evidence="2 3">NRRL 5741</strain>
    </source>
</reference>
<dbReference type="EMBL" id="VCLA01000120">
    <property type="protein sequence ID" value="MQT01285.1"/>
    <property type="molecule type" value="Genomic_DNA"/>
</dbReference>
<feature type="compositionally biased region" description="Low complexity" evidence="1">
    <location>
        <begin position="40"/>
        <end position="50"/>
    </location>
</feature>
<comment type="caution">
    <text evidence="2">The sequence shown here is derived from an EMBL/GenBank/DDBJ whole genome shotgun (WGS) entry which is preliminary data.</text>
</comment>
<dbReference type="Proteomes" id="UP000419138">
    <property type="component" value="Unassembled WGS sequence"/>
</dbReference>
<organism evidence="2 3">
    <name type="scientific">Streptomyces jumonjinensis</name>
    <dbReference type="NCBI Taxonomy" id="1945"/>
    <lineage>
        <taxon>Bacteria</taxon>
        <taxon>Bacillati</taxon>
        <taxon>Actinomycetota</taxon>
        <taxon>Actinomycetes</taxon>
        <taxon>Kitasatosporales</taxon>
        <taxon>Streptomycetaceae</taxon>
        <taxon>Streptomyces</taxon>
    </lineage>
</organism>
<evidence type="ECO:0000313" key="2">
    <source>
        <dbReference type="EMBL" id="MQT01285.1"/>
    </source>
</evidence>
<protein>
    <submittedName>
        <fullName evidence="2">DUF4279 domain-containing protein</fullName>
    </submittedName>
</protein>
<proteinExistence type="predicted"/>
<gene>
    <name evidence="2" type="ORF">FF041_13945</name>
</gene>
<dbReference type="Pfam" id="PF14106">
    <property type="entry name" value="DUF4279"/>
    <property type="match status" value="1"/>
</dbReference>
<sequence>MSVGRATMAGMTENGGGARESGRPSRLTELIDMEPVGQGPAAPGPSMEPGAAPPEPMPPELSPEERVVIGRREFAVRLGEFRRTDATWTLPEVALIIKGADLVPDRITERLGLEPTSSRLPGVNRWFPGDTDGRWYFECDDRTTRIFSEQLDHVLSAVESRTEALASLRSEGYTVALTVWGYVDHDSQLAFSASDMARIARLNVPLSLSQSLSDR</sequence>
<dbReference type="AlphaFoldDB" id="A0A646KGA6"/>
<accession>A0A646KGA6</accession>
<feature type="region of interest" description="Disordered" evidence="1">
    <location>
        <begin position="1"/>
        <end position="64"/>
    </location>
</feature>
<keyword evidence="3" id="KW-1185">Reference proteome</keyword>
<evidence type="ECO:0000313" key="3">
    <source>
        <dbReference type="Proteomes" id="UP000419138"/>
    </source>
</evidence>
<feature type="compositionally biased region" description="Pro residues" evidence="1">
    <location>
        <begin position="51"/>
        <end position="61"/>
    </location>
</feature>
<evidence type="ECO:0000256" key="1">
    <source>
        <dbReference type="SAM" id="MobiDB-lite"/>
    </source>
</evidence>
<dbReference type="InterPro" id="IPR025459">
    <property type="entry name" value="DUF4279"/>
</dbReference>
<name>A0A646KGA6_STRJU</name>